<sequence>MTLVPIGGNIRAPAESPRPLLTHVGPAFASLRAHRSRTRHAAAPRRARPAHAIQSRQTARPVSATRQGLLHTTREPPRDAPYHRGCVHRAPGRRKRARVGD</sequence>
<organism evidence="2 3">
    <name type="scientific">Mycena citricolor</name>
    <dbReference type="NCBI Taxonomy" id="2018698"/>
    <lineage>
        <taxon>Eukaryota</taxon>
        <taxon>Fungi</taxon>
        <taxon>Dikarya</taxon>
        <taxon>Basidiomycota</taxon>
        <taxon>Agaricomycotina</taxon>
        <taxon>Agaricomycetes</taxon>
        <taxon>Agaricomycetidae</taxon>
        <taxon>Agaricales</taxon>
        <taxon>Marasmiineae</taxon>
        <taxon>Mycenaceae</taxon>
        <taxon>Mycena</taxon>
    </lineage>
</organism>
<accession>A0AAD2I0G4</accession>
<reference evidence="2" key="1">
    <citation type="submission" date="2023-11" db="EMBL/GenBank/DDBJ databases">
        <authorList>
            <person name="De Vega J J."/>
            <person name="De Vega J J."/>
        </authorList>
    </citation>
    <scope>NUCLEOTIDE SEQUENCE</scope>
</reference>
<evidence type="ECO:0000313" key="2">
    <source>
        <dbReference type="EMBL" id="CAK5284825.1"/>
    </source>
</evidence>
<dbReference type="AlphaFoldDB" id="A0AAD2I0G4"/>
<feature type="compositionally biased region" description="Basic residues" evidence="1">
    <location>
        <begin position="32"/>
        <end position="49"/>
    </location>
</feature>
<gene>
    <name evidence="2" type="ORF">MYCIT1_LOCUS38303</name>
</gene>
<comment type="caution">
    <text evidence="2">The sequence shown here is derived from an EMBL/GenBank/DDBJ whole genome shotgun (WGS) entry which is preliminary data.</text>
</comment>
<feature type="compositionally biased region" description="Basic residues" evidence="1">
    <location>
        <begin position="85"/>
        <end position="101"/>
    </location>
</feature>
<feature type="compositionally biased region" description="Polar residues" evidence="1">
    <location>
        <begin position="54"/>
        <end position="66"/>
    </location>
</feature>
<evidence type="ECO:0000313" key="3">
    <source>
        <dbReference type="Proteomes" id="UP001295794"/>
    </source>
</evidence>
<dbReference type="EMBL" id="CAVNYO010000481">
    <property type="protein sequence ID" value="CAK5284825.1"/>
    <property type="molecule type" value="Genomic_DNA"/>
</dbReference>
<name>A0AAD2I0G4_9AGAR</name>
<feature type="non-terminal residue" evidence="2">
    <location>
        <position position="101"/>
    </location>
</feature>
<dbReference type="Proteomes" id="UP001295794">
    <property type="component" value="Unassembled WGS sequence"/>
</dbReference>
<evidence type="ECO:0000256" key="1">
    <source>
        <dbReference type="SAM" id="MobiDB-lite"/>
    </source>
</evidence>
<feature type="region of interest" description="Disordered" evidence="1">
    <location>
        <begin position="1"/>
        <end position="101"/>
    </location>
</feature>
<feature type="compositionally biased region" description="Basic and acidic residues" evidence="1">
    <location>
        <begin position="72"/>
        <end position="82"/>
    </location>
</feature>
<keyword evidence="3" id="KW-1185">Reference proteome</keyword>
<protein>
    <submittedName>
        <fullName evidence="2">Uncharacterized protein</fullName>
    </submittedName>
</protein>
<proteinExistence type="predicted"/>